<dbReference type="GeneID" id="34590288"/>
<gene>
    <name evidence="2" type="ORF">AYO20_06875</name>
</gene>
<feature type="compositionally biased region" description="Acidic residues" evidence="1">
    <location>
        <begin position="169"/>
        <end position="178"/>
    </location>
</feature>
<proteinExistence type="predicted"/>
<organism evidence="2 3">
    <name type="scientific">Fonsecaea nubica</name>
    <dbReference type="NCBI Taxonomy" id="856822"/>
    <lineage>
        <taxon>Eukaryota</taxon>
        <taxon>Fungi</taxon>
        <taxon>Dikarya</taxon>
        <taxon>Ascomycota</taxon>
        <taxon>Pezizomycotina</taxon>
        <taxon>Eurotiomycetes</taxon>
        <taxon>Chaetothyriomycetidae</taxon>
        <taxon>Chaetothyriales</taxon>
        <taxon>Herpotrichiellaceae</taxon>
        <taxon>Fonsecaea</taxon>
    </lineage>
</organism>
<evidence type="ECO:0000256" key="1">
    <source>
        <dbReference type="SAM" id="MobiDB-lite"/>
    </source>
</evidence>
<name>A0A178CX76_9EURO</name>
<evidence type="ECO:0000313" key="2">
    <source>
        <dbReference type="EMBL" id="OAL33864.1"/>
    </source>
</evidence>
<dbReference type="Proteomes" id="UP000185904">
    <property type="component" value="Unassembled WGS sequence"/>
</dbReference>
<dbReference type="AlphaFoldDB" id="A0A178CX76"/>
<evidence type="ECO:0000313" key="3">
    <source>
        <dbReference type="Proteomes" id="UP000185904"/>
    </source>
</evidence>
<dbReference type="EMBL" id="LVCJ01000045">
    <property type="protein sequence ID" value="OAL33864.1"/>
    <property type="molecule type" value="Genomic_DNA"/>
</dbReference>
<dbReference type="RefSeq" id="XP_022498876.1">
    <property type="nucleotide sequence ID" value="XM_022645163.1"/>
</dbReference>
<dbReference type="OrthoDB" id="10605490at2759"/>
<protein>
    <submittedName>
        <fullName evidence="2">Uncharacterized protein</fullName>
    </submittedName>
</protein>
<feature type="region of interest" description="Disordered" evidence="1">
    <location>
        <begin position="1"/>
        <end position="252"/>
    </location>
</feature>
<feature type="compositionally biased region" description="Pro residues" evidence="1">
    <location>
        <begin position="75"/>
        <end position="91"/>
    </location>
</feature>
<comment type="caution">
    <text evidence="2">The sequence shown here is derived from an EMBL/GenBank/DDBJ whole genome shotgun (WGS) entry which is preliminary data.</text>
</comment>
<accession>A0A178CX76</accession>
<keyword evidence="3" id="KW-1185">Reference proteome</keyword>
<sequence>MSFFKKPKPKPPPLPQQRPASTLYGAQADPDPFHAGPVQPVASLHAPRPGPNRHAPPKGASAPPPTGGPAHQPMQQPPHQPAQGPQHPPVAHPQSSSLNPAGVVSHPSGITANPAGVVSHPAGITANPAGVTPQSLGATPRPSRMAGLAAGVTQHPGMQGQGGQHPEEIPDWEVDDDAVFGHARQRDAQTFHNTQSALADHEALLNDLGWDEDEDEEGGGHWPEDEDDQNPNHFDPDYDEDDDPNVHYGQAI</sequence>
<reference evidence="2 3" key="1">
    <citation type="submission" date="2016-03" db="EMBL/GenBank/DDBJ databases">
        <title>The draft genome sequence of Fonsecaea nubica causative agent of cutaneous subcutaneous infection in human host.</title>
        <authorList>
            <person name="Costa F."/>
            <person name="Sybren D.H."/>
            <person name="Raittz R.T."/>
            <person name="Weiss V.A."/>
            <person name="Leao A.C."/>
            <person name="Gomes R."/>
            <person name="De Souza E.M."/>
            <person name="Pedrosa F.O."/>
            <person name="Steffens M.B."/>
            <person name="Bombassaro A."/>
            <person name="Tadra-Sfeir M.Z."/>
            <person name="Moreno L.F."/>
            <person name="Najafzadeh M.J."/>
            <person name="Felipe M.S."/>
            <person name="Teixeira M."/>
            <person name="Sun J."/>
            <person name="Xi L."/>
            <person name="Castro M.A."/>
            <person name="Vicente V.A."/>
        </authorList>
    </citation>
    <scope>NUCLEOTIDE SEQUENCE [LARGE SCALE GENOMIC DNA]</scope>
    <source>
        <strain evidence="2 3">CBS 269.64</strain>
    </source>
</reference>